<keyword evidence="2 5" id="KW-0732">Signal</keyword>
<dbReference type="Gene3D" id="2.60.40.1180">
    <property type="entry name" value="Golgi alpha-mannosidase II"/>
    <property type="match status" value="1"/>
</dbReference>
<dbReference type="EMBL" id="QKZK01000001">
    <property type="protein sequence ID" value="PZX20818.1"/>
    <property type="molecule type" value="Genomic_DNA"/>
</dbReference>
<evidence type="ECO:0000259" key="6">
    <source>
        <dbReference type="Pfam" id="PF02055"/>
    </source>
</evidence>
<protein>
    <submittedName>
        <fullName evidence="7">O-glycosyl hydrolase</fullName>
    </submittedName>
</protein>
<dbReference type="PANTHER" id="PTHR11069">
    <property type="entry name" value="GLUCOSYLCERAMIDASE"/>
    <property type="match status" value="1"/>
</dbReference>
<evidence type="ECO:0000313" key="7">
    <source>
        <dbReference type="EMBL" id="PZX20818.1"/>
    </source>
</evidence>
<accession>A0A2W7NKK8</accession>
<evidence type="ECO:0000256" key="2">
    <source>
        <dbReference type="ARBA" id="ARBA00022729"/>
    </source>
</evidence>
<dbReference type="AlphaFoldDB" id="A0A2W7NKK8"/>
<name>A0A2W7NKK8_9BACT</name>
<keyword evidence="8" id="KW-1185">Reference proteome</keyword>
<keyword evidence="4" id="KW-0326">Glycosidase</keyword>
<dbReference type="InterPro" id="IPR013780">
    <property type="entry name" value="Glyco_hydro_b"/>
</dbReference>
<dbReference type="Proteomes" id="UP000249239">
    <property type="component" value="Unassembled WGS sequence"/>
</dbReference>
<dbReference type="GO" id="GO:0006665">
    <property type="term" value="P:sphingolipid metabolic process"/>
    <property type="evidence" value="ECO:0007669"/>
    <property type="project" value="InterPro"/>
</dbReference>
<evidence type="ECO:0000256" key="3">
    <source>
        <dbReference type="ARBA" id="ARBA00022801"/>
    </source>
</evidence>
<reference evidence="7 8" key="1">
    <citation type="submission" date="2018-06" db="EMBL/GenBank/DDBJ databases">
        <title>Genomic Encyclopedia of Archaeal and Bacterial Type Strains, Phase II (KMG-II): from individual species to whole genera.</title>
        <authorList>
            <person name="Goeker M."/>
        </authorList>
    </citation>
    <scope>NUCLEOTIDE SEQUENCE [LARGE SCALE GENOMIC DNA]</scope>
    <source>
        <strain evidence="7 8">DSM 6779</strain>
    </source>
</reference>
<feature type="domain" description="Glycosyl hydrolase family 30 TIM-barrel" evidence="6">
    <location>
        <begin position="213"/>
        <end position="302"/>
    </location>
</feature>
<comment type="similarity">
    <text evidence="1 4">Belongs to the glycosyl hydrolase 30 family.</text>
</comment>
<evidence type="ECO:0000256" key="5">
    <source>
        <dbReference type="SAM" id="SignalP"/>
    </source>
</evidence>
<dbReference type="SUPFAM" id="SSF51445">
    <property type="entry name" value="(Trans)glycosidases"/>
    <property type="match status" value="1"/>
</dbReference>
<organism evidence="7 8">
    <name type="scientific">Breznakibacter xylanolyticus</name>
    <dbReference type="NCBI Taxonomy" id="990"/>
    <lineage>
        <taxon>Bacteria</taxon>
        <taxon>Pseudomonadati</taxon>
        <taxon>Bacteroidota</taxon>
        <taxon>Bacteroidia</taxon>
        <taxon>Marinilabiliales</taxon>
        <taxon>Marinilabiliaceae</taxon>
        <taxon>Breznakibacter</taxon>
    </lineage>
</organism>
<evidence type="ECO:0000256" key="1">
    <source>
        <dbReference type="ARBA" id="ARBA00005382"/>
    </source>
</evidence>
<dbReference type="InterPro" id="IPR001139">
    <property type="entry name" value="Glyco_hydro_30"/>
</dbReference>
<dbReference type="RefSeq" id="WP_170124181.1">
    <property type="nucleotide sequence ID" value="NZ_QKZK01000001.1"/>
</dbReference>
<dbReference type="PANTHER" id="PTHR11069:SF38">
    <property type="entry name" value="GLUCURONOXYLANASE XYNC"/>
    <property type="match status" value="1"/>
</dbReference>
<gene>
    <name evidence="7" type="ORF">LX69_00243</name>
</gene>
<proteinExistence type="inferred from homology"/>
<feature type="signal peptide" evidence="5">
    <location>
        <begin position="1"/>
        <end position="24"/>
    </location>
</feature>
<dbReference type="GO" id="GO:0004348">
    <property type="term" value="F:glucosylceramidase activity"/>
    <property type="evidence" value="ECO:0007669"/>
    <property type="project" value="InterPro"/>
</dbReference>
<dbReference type="Pfam" id="PF02055">
    <property type="entry name" value="Glyco_hydro_30"/>
    <property type="match status" value="1"/>
</dbReference>
<dbReference type="GO" id="GO:0016020">
    <property type="term" value="C:membrane"/>
    <property type="evidence" value="ECO:0007669"/>
    <property type="project" value="GOC"/>
</dbReference>
<dbReference type="SUPFAM" id="SSF51011">
    <property type="entry name" value="Glycosyl hydrolase domain"/>
    <property type="match status" value="1"/>
</dbReference>
<sequence length="531" mass="58770">MRRMKMAGLYFLMFWMCVGVMSCSDDDSEVEKPLAELEFVNSTFSSGELSVDAGLLNNVQFMWANTLWEVKTEVLEGAAFISSITPTSGGAAVQSKKQEGLKITYAANYSTKKNRMRLMLLSPDGLTGDTIELVQAARVIVPLGYTIDPTRKFQTISGFGGAAIWNSESLSATEVKKIFGSDESDLGLSIVRVRIAQEQSSWVSLATILKEIVKYDVKIIASPWSPPASLKDNNNSVDGHLLPENYGAYAQHLNEFVTYMASQGVPIYAVSIQNEPDIEVKYESCRWTPAQLLSFVQNHARTIQNTKVVASESFNFNKVYTDPLLNDATAVGNFDIVGGHIYGGGLSAHSLAEQKGKEVWMTEYLMNLSEKWVTAESTIWNESVEMLQSMHTAMSYNWNAYIWWYIRRYYSFLGDGDKSTTAGATLKRGHAFAHFAKFVRPGYTRIHVTADKSSELKVTAYEGDGQTIIVVVNPSVVDVSNVKWMFPVDVTSVTAYVTSLTQNRDKSEVTPSGNAFSASFPAKSVTTFVVK</sequence>
<feature type="chain" id="PRO_5016165980" evidence="5">
    <location>
        <begin position="25"/>
        <end position="531"/>
    </location>
</feature>
<comment type="caution">
    <text evidence="7">The sequence shown here is derived from an EMBL/GenBank/DDBJ whole genome shotgun (WGS) entry which is preliminary data.</text>
</comment>
<evidence type="ECO:0000256" key="4">
    <source>
        <dbReference type="RuleBase" id="RU361188"/>
    </source>
</evidence>
<dbReference type="Gene3D" id="3.20.20.80">
    <property type="entry name" value="Glycosidases"/>
    <property type="match status" value="1"/>
</dbReference>
<keyword evidence="3 4" id="KW-0378">Hydrolase</keyword>
<dbReference type="InterPro" id="IPR033453">
    <property type="entry name" value="Glyco_hydro_30_TIM-barrel"/>
</dbReference>
<dbReference type="PROSITE" id="PS51257">
    <property type="entry name" value="PROKAR_LIPOPROTEIN"/>
    <property type="match status" value="1"/>
</dbReference>
<dbReference type="InterPro" id="IPR017853">
    <property type="entry name" value="GH"/>
</dbReference>
<evidence type="ECO:0000313" key="8">
    <source>
        <dbReference type="Proteomes" id="UP000249239"/>
    </source>
</evidence>